<keyword evidence="4 6" id="KW-0720">Serine protease</keyword>
<dbReference type="GO" id="GO:0005615">
    <property type="term" value="C:extracellular space"/>
    <property type="evidence" value="ECO:0007669"/>
    <property type="project" value="TreeGrafter"/>
</dbReference>
<protein>
    <submittedName>
        <fullName evidence="10">Thermitase family protein</fullName>
    </submittedName>
</protein>
<dbReference type="SUPFAM" id="SSF52743">
    <property type="entry name" value="Subtilisin-like"/>
    <property type="match status" value="1"/>
</dbReference>
<keyword evidence="11" id="KW-1185">Reference proteome</keyword>
<evidence type="ECO:0000256" key="3">
    <source>
        <dbReference type="ARBA" id="ARBA00022801"/>
    </source>
</evidence>
<dbReference type="PANTHER" id="PTHR43806:SF11">
    <property type="entry name" value="CEREVISIN-RELATED"/>
    <property type="match status" value="1"/>
</dbReference>
<dbReference type="Pfam" id="PF22148">
    <property type="entry name" value="Fervidolysin_NPro-like"/>
    <property type="match status" value="1"/>
</dbReference>
<dbReference type="AlphaFoldDB" id="A0A2P2DHP0"/>
<evidence type="ECO:0000256" key="4">
    <source>
        <dbReference type="ARBA" id="ARBA00022825"/>
    </source>
</evidence>
<dbReference type="InterPro" id="IPR000209">
    <property type="entry name" value="Peptidase_S8/S53_dom"/>
</dbReference>
<dbReference type="RefSeq" id="WP_108961111.1">
    <property type="nucleotide sequence ID" value="NZ_BFAZ01000010.1"/>
</dbReference>
<comment type="caution">
    <text evidence="10">The sequence shown here is derived from an EMBL/GenBank/DDBJ whole genome shotgun (WGS) entry which is preliminary data.</text>
</comment>
<dbReference type="InterPro" id="IPR022398">
    <property type="entry name" value="Peptidase_S8_His-AS"/>
</dbReference>
<feature type="active site" description="Charge relay system" evidence="5 6">
    <location>
        <position position="197"/>
    </location>
</feature>
<accession>A0A2P2DHP0</accession>
<keyword evidence="3 6" id="KW-0378">Hydrolase</keyword>
<gene>
    <name evidence="10" type="ORF">LPTSP2_34310</name>
</gene>
<evidence type="ECO:0000256" key="6">
    <source>
        <dbReference type="PROSITE-ProRule" id="PRU01240"/>
    </source>
</evidence>
<dbReference type="InterPro" id="IPR015500">
    <property type="entry name" value="Peptidase_S8_subtilisin-rel"/>
</dbReference>
<proteinExistence type="inferred from homology"/>
<comment type="similarity">
    <text evidence="1 6 7">Belongs to the peptidase S8 family.</text>
</comment>
<dbReference type="OrthoDB" id="9762689at2"/>
<sequence>MKTKLSYASKIKIICFITVLTSTVIISDPNQRNFLTEPFRFETSITNSHSKSGVANRPDFAPDEIVIKFKPTVPSDEIFNRSRSLGFQVGHVSKRANFTTVKIASNESVADAVIRAKLDPAVEYAEPKYYYYAQATAPNDTDFGKLWGLNNTNQTISSPSYTTNNPPGASAIGKDMNVLGAWDVTSNCSSIIIAVLDTGINYNHEDLSANMWDGTASCKDKDGNTIGGGCPKHGWDFASGDNDPKDEEGHGSHVAGTIGAVGNNNKGISGVCQSAQLMSVRVLGVGGGSNATVTDGIYFAVRNGAKIINMSLGGTQYSQLIYDAVEFAKANDVLVVVAAGNENTDLASGNSYPCKNNNANQICIAALDQNFQRASFSNFDTTTTAANRAVDFGAPGTNIYSIFGSETTYNEGTSNYTGWTTGGSGGAVTWAYQSCAVGSGTLKGLALPNDCSVINFNFTPPYNNPTSVSASIDRTVYKSFTIPSNATKVSLFQTIVSDGESIGDTCYDYTEVYYKNDASSPFSGGTLLTLPDYNRSMYVQRLCRKTVSGVGYSFILSEEVTLTNCMNTAATSCTVGYRYKSDSSTQNGGAMFGDFYLSAWIASNNSYGNYNGTSMATPNVAGVAALIRAYNPQLNFTEVIQKLIDGGTATPSISANTKYGKSINAEDSVKHLNQVTGVTATLQ</sequence>
<feature type="domain" description="Peptidase S8/S53" evidence="8">
    <location>
        <begin position="190"/>
        <end position="420"/>
    </location>
</feature>
<feature type="active site" description="Charge relay system" evidence="5 6">
    <location>
        <position position="250"/>
    </location>
</feature>
<feature type="domain" description="Fervidolysin-like N-terminal prodomain" evidence="9">
    <location>
        <begin position="54"/>
        <end position="127"/>
    </location>
</feature>
<dbReference type="PROSITE" id="PS51892">
    <property type="entry name" value="SUBTILASE"/>
    <property type="match status" value="1"/>
</dbReference>
<evidence type="ECO:0000256" key="5">
    <source>
        <dbReference type="PIRSR" id="PIRSR615500-1"/>
    </source>
</evidence>
<evidence type="ECO:0000313" key="11">
    <source>
        <dbReference type="Proteomes" id="UP000245206"/>
    </source>
</evidence>
<evidence type="ECO:0000256" key="7">
    <source>
        <dbReference type="RuleBase" id="RU003355"/>
    </source>
</evidence>
<evidence type="ECO:0000313" key="10">
    <source>
        <dbReference type="EMBL" id="GBF44128.1"/>
    </source>
</evidence>
<reference evidence="11" key="1">
    <citation type="journal article" date="2019" name="Microbiol. Immunol.">
        <title>Molecular and phenotypic characterization of Leptospira johnsonii sp. nov., Leptospira ellinghausenii sp. nov. and Leptospira ryugenii sp. nov. isolated from soil and water in Japan.</title>
        <authorList>
            <person name="Masuzawa T."/>
            <person name="Saito M."/>
            <person name="Nakao R."/>
            <person name="Nikaido Y."/>
            <person name="Matsumoto M."/>
            <person name="Ogawa M."/>
            <person name="Yokoyama M."/>
            <person name="Hidaka Y."/>
            <person name="Tomita J."/>
            <person name="Sakakibara K."/>
            <person name="Suzuki K."/>
            <person name="Yasuda S."/>
            <person name="Sato H."/>
            <person name="Yamaguchi M."/>
            <person name="Yoshida S.I."/>
            <person name="Koizumi N."/>
            <person name="Kawamura Y."/>
        </authorList>
    </citation>
    <scope>NUCLEOTIDE SEQUENCE [LARGE SCALE GENOMIC DNA]</scope>
    <source>
        <strain evidence="11">E18</strain>
    </source>
</reference>
<dbReference type="Pfam" id="PF00082">
    <property type="entry name" value="Peptidase_S8"/>
    <property type="match status" value="2"/>
</dbReference>
<dbReference type="GO" id="GO:0006508">
    <property type="term" value="P:proteolysis"/>
    <property type="evidence" value="ECO:0007669"/>
    <property type="project" value="UniProtKB-KW"/>
</dbReference>
<dbReference type="PRINTS" id="PR00723">
    <property type="entry name" value="SUBTILISIN"/>
</dbReference>
<dbReference type="GO" id="GO:0004252">
    <property type="term" value="F:serine-type endopeptidase activity"/>
    <property type="evidence" value="ECO:0007669"/>
    <property type="project" value="UniProtKB-UniRule"/>
</dbReference>
<organism evidence="10 11">
    <name type="scientific">Leptospira ellinghausenii</name>
    <dbReference type="NCBI Taxonomy" id="1917822"/>
    <lineage>
        <taxon>Bacteria</taxon>
        <taxon>Pseudomonadati</taxon>
        <taxon>Spirochaetota</taxon>
        <taxon>Spirochaetia</taxon>
        <taxon>Leptospirales</taxon>
        <taxon>Leptospiraceae</taxon>
        <taxon>Leptospira</taxon>
    </lineage>
</organism>
<evidence type="ECO:0000259" key="8">
    <source>
        <dbReference type="Pfam" id="PF00082"/>
    </source>
</evidence>
<feature type="domain" description="Peptidase S8/S53" evidence="8">
    <location>
        <begin position="602"/>
        <end position="644"/>
    </location>
</feature>
<dbReference type="InterPro" id="IPR036852">
    <property type="entry name" value="Peptidase_S8/S53_dom_sf"/>
</dbReference>
<dbReference type="PROSITE" id="PS00136">
    <property type="entry name" value="SUBTILASE_ASP"/>
    <property type="match status" value="1"/>
</dbReference>
<dbReference type="InterPro" id="IPR054399">
    <property type="entry name" value="Fervidolysin-like_N_prodom"/>
</dbReference>
<dbReference type="Proteomes" id="UP000245206">
    <property type="component" value="Unassembled WGS sequence"/>
</dbReference>
<dbReference type="PANTHER" id="PTHR43806">
    <property type="entry name" value="PEPTIDASE S8"/>
    <property type="match status" value="1"/>
</dbReference>
<dbReference type="PROSITE" id="PS00138">
    <property type="entry name" value="SUBTILASE_SER"/>
    <property type="match status" value="1"/>
</dbReference>
<dbReference type="PROSITE" id="PS00137">
    <property type="entry name" value="SUBTILASE_HIS"/>
    <property type="match status" value="1"/>
</dbReference>
<evidence type="ECO:0000256" key="1">
    <source>
        <dbReference type="ARBA" id="ARBA00011073"/>
    </source>
</evidence>
<feature type="active site" description="Charge relay system" evidence="5 6">
    <location>
        <position position="614"/>
    </location>
</feature>
<evidence type="ECO:0000259" key="9">
    <source>
        <dbReference type="Pfam" id="PF22148"/>
    </source>
</evidence>
<dbReference type="InterPro" id="IPR023828">
    <property type="entry name" value="Peptidase_S8_Ser-AS"/>
</dbReference>
<dbReference type="EMBL" id="BFAZ01000010">
    <property type="protein sequence ID" value="GBF44128.1"/>
    <property type="molecule type" value="Genomic_DNA"/>
</dbReference>
<evidence type="ECO:0000256" key="2">
    <source>
        <dbReference type="ARBA" id="ARBA00022670"/>
    </source>
</evidence>
<keyword evidence="2 6" id="KW-0645">Protease</keyword>
<name>A0A2P2DHP0_9LEPT</name>
<dbReference type="InterPro" id="IPR050131">
    <property type="entry name" value="Peptidase_S8_subtilisin-like"/>
</dbReference>
<dbReference type="Gene3D" id="3.40.50.200">
    <property type="entry name" value="Peptidase S8/S53 domain"/>
    <property type="match status" value="2"/>
</dbReference>
<dbReference type="InterPro" id="IPR023827">
    <property type="entry name" value="Peptidase_S8_Asp-AS"/>
</dbReference>